<name>A0ABN2RC01_9PSEU</name>
<evidence type="ECO:0000256" key="1">
    <source>
        <dbReference type="SAM" id="MobiDB-lite"/>
    </source>
</evidence>
<dbReference type="Gene3D" id="3.20.20.30">
    <property type="entry name" value="Luciferase-like domain"/>
    <property type="match status" value="1"/>
</dbReference>
<evidence type="ECO:0000313" key="3">
    <source>
        <dbReference type="Proteomes" id="UP001501116"/>
    </source>
</evidence>
<feature type="compositionally biased region" description="Basic and acidic residues" evidence="1">
    <location>
        <begin position="1"/>
        <end position="17"/>
    </location>
</feature>
<accession>A0ABN2RC01</accession>
<sequence length="141" mass="15395">MLLGVHADDEEKAETVRRYGPSDPGHISTVLCEVADDREAAVRRLRAAMPGWLDAGLAAHVPVDGRPRPNRDPVAYTEELCGIHPVGSADDCVAKLAESARRTGVEHVIMMIEGSGDRAEENIRRIGAEVLPRLTSRLPRR</sequence>
<keyword evidence="3" id="KW-1185">Reference proteome</keyword>
<reference evidence="2 3" key="1">
    <citation type="journal article" date="2019" name="Int. J. Syst. Evol. Microbiol.">
        <title>The Global Catalogue of Microorganisms (GCM) 10K type strain sequencing project: providing services to taxonomists for standard genome sequencing and annotation.</title>
        <authorList>
            <consortium name="The Broad Institute Genomics Platform"/>
            <consortium name="The Broad Institute Genome Sequencing Center for Infectious Disease"/>
            <person name="Wu L."/>
            <person name="Ma J."/>
        </authorList>
    </citation>
    <scope>NUCLEOTIDE SEQUENCE [LARGE SCALE GENOMIC DNA]</scope>
    <source>
        <strain evidence="2 3">JCM 14545</strain>
    </source>
</reference>
<dbReference type="Proteomes" id="UP001501116">
    <property type="component" value="Unassembled WGS sequence"/>
</dbReference>
<dbReference type="InterPro" id="IPR036661">
    <property type="entry name" value="Luciferase-like_sf"/>
</dbReference>
<gene>
    <name evidence="2" type="ORF">GCM10009754_44080</name>
</gene>
<proteinExistence type="predicted"/>
<organism evidence="2 3">
    <name type="scientific">Amycolatopsis minnesotensis</name>
    <dbReference type="NCBI Taxonomy" id="337894"/>
    <lineage>
        <taxon>Bacteria</taxon>
        <taxon>Bacillati</taxon>
        <taxon>Actinomycetota</taxon>
        <taxon>Actinomycetes</taxon>
        <taxon>Pseudonocardiales</taxon>
        <taxon>Pseudonocardiaceae</taxon>
        <taxon>Amycolatopsis</taxon>
    </lineage>
</organism>
<dbReference type="SUPFAM" id="SSF51679">
    <property type="entry name" value="Bacterial luciferase-like"/>
    <property type="match status" value="1"/>
</dbReference>
<evidence type="ECO:0008006" key="4">
    <source>
        <dbReference type="Google" id="ProtNLM"/>
    </source>
</evidence>
<protein>
    <recommendedName>
        <fullName evidence="4">Luciferase-like monooxygenase</fullName>
    </recommendedName>
</protein>
<comment type="caution">
    <text evidence="2">The sequence shown here is derived from an EMBL/GenBank/DDBJ whole genome shotgun (WGS) entry which is preliminary data.</text>
</comment>
<dbReference type="EMBL" id="BAAANN010000017">
    <property type="protein sequence ID" value="GAA1966753.1"/>
    <property type="molecule type" value="Genomic_DNA"/>
</dbReference>
<feature type="region of interest" description="Disordered" evidence="1">
    <location>
        <begin position="1"/>
        <end position="21"/>
    </location>
</feature>
<evidence type="ECO:0000313" key="2">
    <source>
        <dbReference type="EMBL" id="GAA1966753.1"/>
    </source>
</evidence>